<dbReference type="PANTHER" id="PTHR11078">
    <property type="entry name" value="N UTILIZATION SUBSTANCE PROTEIN B-RELATED"/>
    <property type="match status" value="1"/>
</dbReference>
<evidence type="ECO:0000256" key="5">
    <source>
        <dbReference type="ARBA" id="ARBA00023163"/>
    </source>
</evidence>
<sequence>MSETSETGVDKKNWRRHGARYRARRRAVDVLFEAEARDIDPVAIIEDRVALAKLPDSQVAPVADYTRVIVVGAAEELDTVDEAIERYLADDWELDRLPAVDRAILRVAAWEILFNDDVDAATAVVEGVELASQYGNDVAAPYIHAVLDDIAQSTSANNPMLAEPIVDSEADPEFTPDEPGMDAEPRPSNAADPGPGPVRSPESPDV</sequence>
<reference evidence="9 10" key="1">
    <citation type="journal article" date="2015" name="Genome Announc.">
        <title>Complete Genome Sequence of the Type Strain Corynebacterium testudinoris DSM 44614, Recovered from Necrotic Lesions in the Mouth of a Tortoise.</title>
        <authorList>
            <person name="Ruckert C."/>
            <person name="Kriete M."/>
            <person name="Jaenicke S."/>
            <person name="Winkler A."/>
            <person name="Tauch A."/>
        </authorList>
    </citation>
    <scope>NUCLEOTIDE SEQUENCE [LARGE SCALE GENOMIC DNA]</scope>
    <source>
        <strain evidence="9 10">DSM 44614</strain>
    </source>
</reference>
<keyword evidence="2 6" id="KW-0889">Transcription antitermination</keyword>
<evidence type="ECO:0000313" key="10">
    <source>
        <dbReference type="Proteomes" id="UP000035540"/>
    </source>
</evidence>
<accession>A0A0G3H802</accession>
<feature type="domain" description="NusB/RsmB/TIM44" evidence="8">
    <location>
        <begin position="22"/>
        <end position="151"/>
    </location>
</feature>
<reference evidence="10" key="2">
    <citation type="submission" date="2015-05" db="EMBL/GenBank/DDBJ databases">
        <title>Complete genome sequence of Corynebacterium testudinoris DSM 44614, recovered from necrotic lesions in the mouth of a tortoise.</title>
        <authorList>
            <person name="Ruckert C."/>
            <person name="Albersmeier A."/>
            <person name="Winkler A."/>
            <person name="Tauch A."/>
        </authorList>
    </citation>
    <scope>NUCLEOTIDE SEQUENCE [LARGE SCALE GENOMIC DNA]</scope>
    <source>
        <strain evidence="10">DSM 44614</strain>
    </source>
</reference>
<dbReference type="NCBIfam" id="TIGR01951">
    <property type="entry name" value="nusB"/>
    <property type="match status" value="1"/>
</dbReference>
<dbReference type="GO" id="GO:0031564">
    <property type="term" value="P:transcription antitermination"/>
    <property type="evidence" value="ECO:0007669"/>
    <property type="project" value="UniProtKB-KW"/>
</dbReference>
<evidence type="ECO:0000259" key="8">
    <source>
        <dbReference type="Pfam" id="PF01029"/>
    </source>
</evidence>
<evidence type="ECO:0000256" key="2">
    <source>
        <dbReference type="ARBA" id="ARBA00022814"/>
    </source>
</evidence>
<evidence type="ECO:0000256" key="1">
    <source>
        <dbReference type="ARBA" id="ARBA00005952"/>
    </source>
</evidence>
<dbReference type="Gene3D" id="1.10.940.10">
    <property type="entry name" value="NusB-like"/>
    <property type="match status" value="1"/>
</dbReference>
<evidence type="ECO:0000256" key="6">
    <source>
        <dbReference type="HAMAP-Rule" id="MF_00073"/>
    </source>
</evidence>
<dbReference type="InterPro" id="IPR006027">
    <property type="entry name" value="NusB_RsmB_TIM44"/>
</dbReference>
<keyword evidence="3 6" id="KW-0694">RNA-binding</keyword>
<organism evidence="9 10">
    <name type="scientific">Corynebacterium testudinoris</name>
    <dbReference type="NCBI Taxonomy" id="136857"/>
    <lineage>
        <taxon>Bacteria</taxon>
        <taxon>Bacillati</taxon>
        <taxon>Actinomycetota</taxon>
        <taxon>Actinomycetes</taxon>
        <taxon>Mycobacteriales</taxon>
        <taxon>Corynebacteriaceae</taxon>
        <taxon>Corynebacterium</taxon>
    </lineage>
</organism>
<dbReference type="InterPro" id="IPR035926">
    <property type="entry name" value="NusB-like_sf"/>
</dbReference>
<dbReference type="Proteomes" id="UP000035540">
    <property type="component" value="Chromosome"/>
</dbReference>
<dbReference type="GO" id="GO:0005829">
    <property type="term" value="C:cytosol"/>
    <property type="evidence" value="ECO:0007669"/>
    <property type="project" value="TreeGrafter"/>
</dbReference>
<dbReference type="EMBL" id="CP011545">
    <property type="protein sequence ID" value="AKK08890.1"/>
    <property type="molecule type" value="Genomic_DNA"/>
</dbReference>
<name>A0A0G3H802_9CORY</name>
<dbReference type="HAMAP" id="MF_00073">
    <property type="entry name" value="NusB"/>
    <property type="match status" value="1"/>
</dbReference>
<evidence type="ECO:0000256" key="3">
    <source>
        <dbReference type="ARBA" id="ARBA00022884"/>
    </source>
</evidence>
<proteinExistence type="inferred from homology"/>
<keyword evidence="10" id="KW-1185">Reference proteome</keyword>
<evidence type="ECO:0000256" key="4">
    <source>
        <dbReference type="ARBA" id="ARBA00023015"/>
    </source>
</evidence>
<dbReference type="PANTHER" id="PTHR11078:SF3">
    <property type="entry name" value="ANTITERMINATION NUSB DOMAIN-CONTAINING PROTEIN"/>
    <property type="match status" value="1"/>
</dbReference>
<evidence type="ECO:0000313" key="9">
    <source>
        <dbReference type="EMBL" id="AKK08890.1"/>
    </source>
</evidence>
<keyword evidence="4 6" id="KW-0805">Transcription regulation</keyword>
<dbReference type="RefSeq" id="WP_083985489.1">
    <property type="nucleotide sequence ID" value="NZ_CP011545.1"/>
</dbReference>
<dbReference type="SUPFAM" id="SSF48013">
    <property type="entry name" value="NusB-like"/>
    <property type="match status" value="1"/>
</dbReference>
<dbReference type="PATRIC" id="fig|136857.5.peg.1449"/>
<dbReference type="GO" id="GO:0006353">
    <property type="term" value="P:DNA-templated transcription termination"/>
    <property type="evidence" value="ECO:0007669"/>
    <property type="project" value="UniProtKB-UniRule"/>
</dbReference>
<dbReference type="InterPro" id="IPR011605">
    <property type="entry name" value="NusB_fam"/>
</dbReference>
<feature type="compositionally biased region" description="Acidic residues" evidence="7">
    <location>
        <begin position="166"/>
        <end position="181"/>
    </location>
</feature>
<dbReference type="GO" id="GO:0003723">
    <property type="term" value="F:RNA binding"/>
    <property type="evidence" value="ECO:0007669"/>
    <property type="project" value="UniProtKB-UniRule"/>
</dbReference>
<keyword evidence="5 6" id="KW-0804">Transcription</keyword>
<evidence type="ECO:0000256" key="7">
    <source>
        <dbReference type="SAM" id="MobiDB-lite"/>
    </source>
</evidence>
<feature type="region of interest" description="Disordered" evidence="7">
    <location>
        <begin position="164"/>
        <end position="206"/>
    </location>
</feature>
<dbReference type="OrthoDB" id="3528057at2"/>
<dbReference type="KEGG" id="cted:CTEST_07265"/>
<gene>
    <name evidence="6" type="primary">nusB</name>
    <name evidence="9" type="ORF">CTEST_07265</name>
</gene>
<dbReference type="AlphaFoldDB" id="A0A0G3H802"/>
<comment type="function">
    <text evidence="6">Involved in transcription antitermination. Required for transcription of ribosomal RNA (rRNA) genes. Binds specifically to the boxA antiterminator sequence of the ribosomal RNA (rrn) operons.</text>
</comment>
<comment type="similarity">
    <text evidence="1 6">Belongs to the NusB family.</text>
</comment>
<protein>
    <recommendedName>
        <fullName evidence="6">Transcription antitermination protein NusB</fullName>
    </recommendedName>
    <alternativeName>
        <fullName evidence="6">Antitermination factor NusB</fullName>
    </alternativeName>
</protein>
<dbReference type="STRING" id="136857.CTEST_07265"/>
<dbReference type="Pfam" id="PF01029">
    <property type="entry name" value="NusB"/>
    <property type="match status" value="1"/>
</dbReference>